<name>A0A7S2UVI1_9STRA</name>
<feature type="domain" description="Proliferating cell nuclear antigen PCNA C-terminal" evidence="9">
    <location>
        <begin position="127"/>
        <end position="255"/>
    </location>
</feature>
<evidence type="ECO:0000256" key="6">
    <source>
        <dbReference type="RuleBase" id="RU000641"/>
    </source>
</evidence>
<evidence type="ECO:0000259" key="9">
    <source>
        <dbReference type="Pfam" id="PF02747"/>
    </source>
</evidence>
<evidence type="ECO:0000256" key="2">
    <source>
        <dbReference type="ARBA" id="ARBA00010462"/>
    </source>
</evidence>
<gene>
    <name evidence="10" type="ORF">FJAP1339_LOCUS3017</name>
</gene>
<dbReference type="InterPro" id="IPR022649">
    <property type="entry name" value="Pr_cel_nuc_antig_C"/>
</dbReference>
<dbReference type="GO" id="GO:0030337">
    <property type="term" value="F:DNA polymerase processivity factor activity"/>
    <property type="evidence" value="ECO:0007669"/>
    <property type="project" value="InterPro"/>
</dbReference>
<dbReference type="PANTHER" id="PTHR11352:SF0">
    <property type="entry name" value="PROLIFERATING CELL NUCLEAR ANTIGEN"/>
    <property type="match status" value="1"/>
</dbReference>
<dbReference type="HAMAP" id="MF_00317">
    <property type="entry name" value="DNApol_clamp_arch"/>
    <property type="match status" value="1"/>
</dbReference>
<feature type="domain" description="Proliferating cell nuclear antigen PCNA N-terminal" evidence="8">
    <location>
        <begin position="1"/>
        <end position="124"/>
    </location>
</feature>
<evidence type="ECO:0000256" key="1">
    <source>
        <dbReference type="ARBA" id="ARBA00004123"/>
    </source>
</evidence>
<evidence type="ECO:0000256" key="5">
    <source>
        <dbReference type="ARBA" id="ARBA00023242"/>
    </source>
</evidence>
<dbReference type="Pfam" id="PF02747">
    <property type="entry name" value="PCNA_C"/>
    <property type="match status" value="1"/>
</dbReference>
<dbReference type="Gene3D" id="3.70.10.10">
    <property type="match status" value="1"/>
</dbReference>
<dbReference type="AlphaFoldDB" id="A0A7S2UVI1"/>
<dbReference type="FunFam" id="3.70.10.10:FF:000001">
    <property type="entry name" value="Proliferating cell nuclear antigen"/>
    <property type="match status" value="1"/>
</dbReference>
<comment type="subcellular location">
    <subcellularLocation>
        <location evidence="1 6">Nucleus</location>
    </subcellularLocation>
</comment>
<dbReference type="GO" id="GO:0006272">
    <property type="term" value="P:leading strand elongation"/>
    <property type="evidence" value="ECO:0007669"/>
    <property type="project" value="TreeGrafter"/>
</dbReference>
<protein>
    <recommendedName>
        <fullName evidence="6">DNA sliding clamp PCNA</fullName>
    </recommendedName>
</protein>
<dbReference type="GO" id="GO:0003677">
    <property type="term" value="F:DNA binding"/>
    <property type="evidence" value="ECO:0007669"/>
    <property type="project" value="UniProtKB-KW"/>
</dbReference>
<reference evidence="10" key="1">
    <citation type="submission" date="2021-01" db="EMBL/GenBank/DDBJ databases">
        <authorList>
            <person name="Corre E."/>
            <person name="Pelletier E."/>
            <person name="Niang G."/>
            <person name="Scheremetjew M."/>
            <person name="Finn R."/>
            <person name="Kale V."/>
            <person name="Holt S."/>
            <person name="Cochrane G."/>
            <person name="Meng A."/>
            <person name="Brown T."/>
            <person name="Cohen L."/>
        </authorList>
    </citation>
    <scope>NUCLEOTIDE SEQUENCE</scope>
    <source>
        <strain evidence="10">CCMP1661</strain>
    </source>
</reference>
<evidence type="ECO:0000313" key="10">
    <source>
        <dbReference type="EMBL" id="CAD9860496.1"/>
    </source>
</evidence>
<accession>A0A7S2UVI1</accession>
<dbReference type="GO" id="GO:0006298">
    <property type="term" value="P:mismatch repair"/>
    <property type="evidence" value="ECO:0007669"/>
    <property type="project" value="TreeGrafter"/>
</dbReference>
<dbReference type="CDD" id="cd00577">
    <property type="entry name" value="PCNA"/>
    <property type="match status" value="1"/>
</dbReference>
<dbReference type="GO" id="GO:0019985">
    <property type="term" value="P:translesion synthesis"/>
    <property type="evidence" value="ECO:0007669"/>
    <property type="project" value="TreeGrafter"/>
</dbReference>
<dbReference type="PRINTS" id="PR00339">
    <property type="entry name" value="PCNACYCLIN"/>
</dbReference>
<dbReference type="GO" id="GO:0043626">
    <property type="term" value="C:PCNA complex"/>
    <property type="evidence" value="ECO:0007669"/>
    <property type="project" value="TreeGrafter"/>
</dbReference>
<evidence type="ECO:0000256" key="4">
    <source>
        <dbReference type="ARBA" id="ARBA00023125"/>
    </source>
</evidence>
<dbReference type="EMBL" id="HBHR01006156">
    <property type="protein sequence ID" value="CAD9860496.1"/>
    <property type="molecule type" value="Transcribed_RNA"/>
</dbReference>
<dbReference type="InterPro" id="IPR000730">
    <property type="entry name" value="Pr_cel_nuc_antig"/>
</dbReference>
<organism evidence="10">
    <name type="scientific">Fibrocapsa japonica</name>
    <dbReference type="NCBI Taxonomy" id="94617"/>
    <lineage>
        <taxon>Eukaryota</taxon>
        <taxon>Sar</taxon>
        <taxon>Stramenopiles</taxon>
        <taxon>Ochrophyta</taxon>
        <taxon>Raphidophyceae</taxon>
        <taxon>Chattonellales</taxon>
        <taxon>Chattonellaceae</taxon>
        <taxon>Fibrocapsa</taxon>
    </lineage>
</organism>
<evidence type="ECO:0000259" key="8">
    <source>
        <dbReference type="Pfam" id="PF00705"/>
    </source>
</evidence>
<keyword evidence="3 7" id="KW-0235">DNA replication</keyword>
<dbReference type="PANTHER" id="PTHR11352">
    <property type="entry name" value="PROLIFERATING CELL NUCLEAR ANTIGEN"/>
    <property type="match status" value="1"/>
</dbReference>
<keyword evidence="4 7" id="KW-0238">DNA-binding</keyword>
<comment type="similarity">
    <text evidence="2 7">Belongs to the PCNA family.</text>
</comment>
<evidence type="ECO:0000256" key="3">
    <source>
        <dbReference type="ARBA" id="ARBA00022705"/>
    </source>
</evidence>
<dbReference type="InterPro" id="IPR046938">
    <property type="entry name" value="DNA_clamp_sf"/>
</dbReference>
<comment type="function">
    <text evidence="6">This protein is an auxiliary protein of DNA polymerase delta and is involved in the control of eukaryotic DNA replication by increasing the polymerase's processivity during elongation of the leading strand.</text>
</comment>
<dbReference type="NCBIfam" id="TIGR00590">
    <property type="entry name" value="pcna"/>
    <property type="match status" value="1"/>
</dbReference>
<proteinExistence type="inferred from homology"/>
<dbReference type="InterPro" id="IPR022648">
    <property type="entry name" value="Pr_cel_nuc_antig_N"/>
</dbReference>
<evidence type="ECO:0000256" key="7">
    <source>
        <dbReference type="RuleBase" id="RU003671"/>
    </source>
</evidence>
<sequence length="262" mass="28926">MFEARLINGGLFRKIIDAIKDLVTEANIHCNENGISLQAMDSSHVSLCVLMLRNDMYDHFRCDRALALGLNTGNVAKILKCAGNDDIITMKAEDEPDVLQMVFESKDQSRISDFEMKLMDIQSEHLGIPDTEYKCTVQMPAAEFTRIVRDLSVIGETCTISCSKDGVKFSVEGDLGTGSITLRSTSDADTKEEERVVITMDEPVELQFALRYLSSFTKASPLGPTMSISMSPDVPVVVEFPIEGDGYIKYYLAPKIDGGEEG</sequence>
<keyword evidence="5 6" id="KW-0539">Nucleus</keyword>
<dbReference type="GO" id="GO:0006275">
    <property type="term" value="P:regulation of DNA replication"/>
    <property type="evidence" value="ECO:0007669"/>
    <property type="project" value="InterPro"/>
</dbReference>
<dbReference type="SUPFAM" id="SSF55979">
    <property type="entry name" value="DNA clamp"/>
    <property type="match status" value="2"/>
</dbReference>
<dbReference type="Pfam" id="PF00705">
    <property type="entry name" value="PCNA_N"/>
    <property type="match status" value="1"/>
</dbReference>